<name>A0A7U5RYA9_MYCIT</name>
<feature type="chain" id="PRO_5030860606" evidence="3">
    <location>
        <begin position="25"/>
        <end position="536"/>
    </location>
</feature>
<feature type="compositionally biased region" description="Polar residues" evidence="1">
    <location>
        <begin position="460"/>
        <end position="475"/>
    </location>
</feature>
<dbReference type="AlphaFoldDB" id="A0A7U5RYA9"/>
<organism evidence="4 5">
    <name type="scientific">Mycobacterium intracellulare subsp. chimaera</name>
    <dbReference type="NCBI Taxonomy" id="222805"/>
    <lineage>
        <taxon>Bacteria</taxon>
        <taxon>Bacillati</taxon>
        <taxon>Actinomycetota</taxon>
        <taxon>Actinomycetes</taxon>
        <taxon>Mycobacteriales</taxon>
        <taxon>Mycobacteriaceae</taxon>
        <taxon>Mycobacterium</taxon>
        <taxon>Mycobacterium avium complex (MAC)</taxon>
    </lineage>
</organism>
<dbReference type="Proteomes" id="UP000198286">
    <property type="component" value="Plasmid unnamed 2"/>
</dbReference>
<accession>A0A7U5RYA9</accession>
<proteinExistence type="predicted"/>
<evidence type="ECO:0000313" key="4">
    <source>
        <dbReference type="EMBL" id="ASL18373.1"/>
    </source>
</evidence>
<reference evidence="4 5" key="1">
    <citation type="journal article" date="2017" name="Lancet Infect. Dis.">
        <title>Global outbreak of severe Mycobacterium chimaera disease after cardiac surgery: a molecular epidemiological study.</title>
        <authorList>
            <person name="van Ingen J."/>
            <person name="Kohl T."/>
            <person name="Kranzer K."/>
            <person name="Hasse B."/>
            <person name="Keller P."/>
            <person name="Szafranska A."/>
            <person name="Hillemann D."/>
            <person name="Chand M."/>
            <person name="Schreiber P."/>
            <person name="Sommerstein R."/>
            <person name="Berger C."/>
            <person name="Genoni M."/>
            <person name="Ruegg C."/>
            <person name="Troillet N."/>
            <person name="Widmer A.F."/>
            <person name="Becker S.L."/>
            <person name="Herrmann M."/>
            <person name="Eckmanns T."/>
            <person name="Haller S."/>
            <person name="Hoeller C."/>
            <person name="Debast S.B."/>
            <person name="Wolfhagen M.J."/>
            <person name="Hopman J."/>
            <person name="Kluytmans J."/>
            <person name="Langelaar M."/>
            <person name="Notermans D.W."/>
            <person name="ten Oever J."/>
            <person name="van den Barselaar P."/>
            <person name="Vonk A.B.A."/>
            <person name="Vos M.C."/>
            <person name="Ahmed N."/>
            <person name="Brown T."/>
            <person name="Crook D."/>
            <person name="Lamagni T."/>
            <person name="Phin N."/>
            <person name="Smith E.G."/>
            <person name="Zambon M."/>
            <person name="Serr A."/>
            <person name="Goetting T."/>
            <person name="Ebner W."/>
            <person name="Thuermer A."/>
            <person name="Utpatel C."/>
            <person name="Sproer C."/>
            <person name="Bunk B."/>
            <person name="Nubel U."/>
            <person name="Bloemberg G."/>
            <person name="Bottger E."/>
            <person name="Niemann S."/>
            <person name="Wagner D."/>
            <person name="Sax H."/>
        </authorList>
    </citation>
    <scope>NUCLEOTIDE SEQUENCE [LARGE SCALE GENOMIC DNA]</scope>
    <source>
        <strain evidence="4 5">ZUERICH-2</strain>
        <plasmid evidence="4 5">unnamed 2</plasmid>
    </source>
</reference>
<evidence type="ECO:0000313" key="5">
    <source>
        <dbReference type="Proteomes" id="UP000198286"/>
    </source>
</evidence>
<evidence type="ECO:0000256" key="1">
    <source>
        <dbReference type="SAM" id="MobiDB-lite"/>
    </source>
</evidence>
<feature type="signal peptide" evidence="3">
    <location>
        <begin position="1"/>
        <end position="24"/>
    </location>
</feature>
<keyword evidence="2" id="KW-0812">Transmembrane</keyword>
<feature type="region of interest" description="Disordered" evidence="1">
    <location>
        <begin position="460"/>
        <end position="479"/>
    </location>
</feature>
<keyword evidence="2" id="KW-1133">Transmembrane helix</keyword>
<keyword evidence="3" id="KW-0732">Signal</keyword>
<feature type="transmembrane region" description="Helical" evidence="2">
    <location>
        <begin position="34"/>
        <end position="53"/>
    </location>
</feature>
<dbReference type="EMBL" id="CP015269">
    <property type="protein sequence ID" value="ASL18373.1"/>
    <property type="molecule type" value="Genomic_DNA"/>
</dbReference>
<dbReference type="RefSeq" id="WP_089152573.1">
    <property type="nucleotide sequence ID" value="NZ_CP015269.1"/>
</dbReference>
<sequence length="536" mass="58089">MHFGATTSATKVLCWAAAVTAIQAATRLIHSTNTTYVTLGAAAIIAAALTITYRDRTLIGWIRHRASSTRRTPRLAQIISHDNTAILWDHTRTRASIIIEITPKPFTVHLLDQDNTWSSPTLDLDPIRRELRQFDITLHDLTLTTAGYTYARQDRLARIAFTTTGPVSAVAYGRTYLRVTISMADSMPSIAAREIDSFSDPREVFASGLTRTIKIAAARAHRAITLQGFNAKRLSRQDVMALHLDLVELLSDSVGHEGFRHAGNGAPYLVGFSPTKDATAKTHSDWLRGTTEVCATITRITPATEEADHIEQLYCNKVARLDTVALAEVSQLRREYGQHAAIATTALPLAVPPQLTAIPGRSVAINESAATRFMPGGVGIYLGHTLSGGQRIWLDLATACAEPLWLIGNIDIVRLVLIRTAPLGLRIEVRPPELAAIASALGNAGVGAHSTPDLTITTVGATPQRSATPPQNGAGQSPAPVRIVWSPTPIRQQPSYLIDALEPETLHIHTPTTDVIKAHWEFNPAESALLAESQHT</sequence>
<gene>
    <name evidence="4" type="ORF">MYCOZU2_06028</name>
</gene>
<evidence type="ECO:0000256" key="3">
    <source>
        <dbReference type="SAM" id="SignalP"/>
    </source>
</evidence>
<evidence type="ECO:0000256" key="2">
    <source>
        <dbReference type="SAM" id="Phobius"/>
    </source>
</evidence>
<protein>
    <submittedName>
        <fullName evidence="4">Type VII secretion protein EccE</fullName>
    </submittedName>
</protein>
<geneLocation type="plasmid" evidence="4 5">
    <name>unnamed 2</name>
</geneLocation>
<keyword evidence="4" id="KW-0614">Plasmid</keyword>
<keyword evidence="2" id="KW-0472">Membrane</keyword>